<comment type="caution">
    <text evidence="1">The sequence shown here is derived from an EMBL/GenBank/DDBJ whole genome shotgun (WGS) entry which is preliminary data.</text>
</comment>
<protein>
    <submittedName>
        <fullName evidence="1">Uncharacterized protein</fullName>
    </submittedName>
</protein>
<gene>
    <name evidence="1" type="ORF">F5148DRAFT_986668</name>
</gene>
<evidence type="ECO:0000313" key="2">
    <source>
        <dbReference type="Proteomes" id="UP001207468"/>
    </source>
</evidence>
<sequence length="111" mass="12819">MLCRAYIIKYCWLANMTGRQDGFLPINLLQEHNVQDIKHTFSEKGPYADWDYIGEMSALIPCQQKVKDHVESDLNHFLCGKSHSSPEKKEDITHLCMSYRASNIHSHQPGQ</sequence>
<dbReference type="Proteomes" id="UP001207468">
    <property type="component" value="Unassembled WGS sequence"/>
</dbReference>
<dbReference type="EMBL" id="JAGFNK010000392">
    <property type="protein sequence ID" value="KAI9451131.1"/>
    <property type="molecule type" value="Genomic_DNA"/>
</dbReference>
<evidence type="ECO:0000313" key="1">
    <source>
        <dbReference type="EMBL" id="KAI9451131.1"/>
    </source>
</evidence>
<keyword evidence="2" id="KW-1185">Reference proteome</keyword>
<proteinExistence type="predicted"/>
<accession>A0ACC0TVZ2</accession>
<reference evidence="1" key="1">
    <citation type="submission" date="2021-03" db="EMBL/GenBank/DDBJ databases">
        <title>Evolutionary priming and transition to the ectomycorrhizal habit in an iconic lineage of mushroom-forming fungi: is preadaptation a requirement?</title>
        <authorList>
            <consortium name="DOE Joint Genome Institute"/>
            <person name="Looney B.P."/>
            <person name="Miyauchi S."/>
            <person name="Morin E."/>
            <person name="Drula E."/>
            <person name="Courty P.E."/>
            <person name="Chicoki N."/>
            <person name="Fauchery L."/>
            <person name="Kohler A."/>
            <person name="Kuo A."/>
            <person name="LaButti K."/>
            <person name="Pangilinan J."/>
            <person name="Lipzen A."/>
            <person name="Riley R."/>
            <person name="Andreopoulos W."/>
            <person name="He G."/>
            <person name="Johnson J."/>
            <person name="Barry K.W."/>
            <person name="Grigoriev I.V."/>
            <person name="Nagy L."/>
            <person name="Hibbett D."/>
            <person name="Henrissat B."/>
            <person name="Matheny P.B."/>
            <person name="Labbe J."/>
            <person name="Martin A.F."/>
        </authorList>
    </citation>
    <scope>NUCLEOTIDE SEQUENCE</scope>
    <source>
        <strain evidence="1">BPL698</strain>
    </source>
</reference>
<organism evidence="1 2">
    <name type="scientific">Russula earlei</name>
    <dbReference type="NCBI Taxonomy" id="71964"/>
    <lineage>
        <taxon>Eukaryota</taxon>
        <taxon>Fungi</taxon>
        <taxon>Dikarya</taxon>
        <taxon>Basidiomycota</taxon>
        <taxon>Agaricomycotina</taxon>
        <taxon>Agaricomycetes</taxon>
        <taxon>Russulales</taxon>
        <taxon>Russulaceae</taxon>
        <taxon>Russula</taxon>
    </lineage>
</organism>
<name>A0ACC0TVZ2_9AGAM</name>